<comment type="catalytic activity">
    <reaction evidence="14">
        <text>O-phospho-L-seryl-[protein] + H2O = L-seryl-[protein] + phosphate</text>
        <dbReference type="Rhea" id="RHEA:20629"/>
        <dbReference type="Rhea" id="RHEA-COMP:9863"/>
        <dbReference type="Rhea" id="RHEA-COMP:11604"/>
        <dbReference type="ChEBI" id="CHEBI:15377"/>
        <dbReference type="ChEBI" id="CHEBI:29999"/>
        <dbReference type="ChEBI" id="CHEBI:43474"/>
        <dbReference type="ChEBI" id="CHEBI:83421"/>
        <dbReference type="EC" id="3.1.3.16"/>
    </reaction>
</comment>
<keyword evidence="5" id="KW-0808">Transferase</keyword>
<organism evidence="22 23">
    <name type="scientific">Prymnesium parvum</name>
    <name type="common">Toxic golden alga</name>
    <dbReference type="NCBI Taxonomy" id="97485"/>
    <lineage>
        <taxon>Eukaryota</taxon>
        <taxon>Haptista</taxon>
        <taxon>Haptophyta</taxon>
        <taxon>Prymnesiophyceae</taxon>
        <taxon>Prymnesiales</taxon>
        <taxon>Prymnesiaceae</taxon>
        <taxon>Prymnesium</taxon>
    </lineage>
</organism>
<evidence type="ECO:0000256" key="12">
    <source>
        <dbReference type="ARBA" id="ARBA00022912"/>
    </source>
</evidence>
<keyword evidence="13" id="KW-0464">Manganese</keyword>
<dbReference type="InterPro" id="IPR000222">
    <property type="entry name" value="PP2C_BS"/>
</dbReference>
<dbReference type="Gene3D" id="1.10.510.10">
    <property type="entry name" value="Transferase(Phosphotransferase) domain 1"/>
    <property type="match status" value="1"/>
</dbReference>
<dbReference type="EMBL" id="JBGBPQ010000002">
    <property type="protein sequence ID" value="KAL1528220.1"/>
    <property type="molecule type" value="Genomic_DNA"/>
</dbReference>
<evidence type="ECO:0000256" key="18">
    <source>
        <dbReference type="SAM" id="SignalP"/>
    </source>
</evidence>
<dbReference type="GO" id="GO:0046872">
    <property type="term" value="F:metal ion binding"/>
    <property type="evidence" value="ECO:0007669"/>
    <property type="project" value="UniProtKB-KW"/>
</dbReference>
<dbReference type="PRINTS" id="PR00103">
    <property type="entry name" value="CAMPKINASE"/>
</dbReference>
<name>A0AB34K651_PRYPA</name>
<comment type="catalytic activity">
    <reaction evidence="15">
        <text>O-phospho-L-threonyl-[protein] + H2O = L-threonyl-[protein] + phosphate</text>
        <dbReference type="Rhea" id="RHEA:47004"/>
        <dbReference type="Rhea" id="RHEA-COMP:11060"/>
        <dbReference type="Rhea" id="RHEA-COMP:11605"/>
        <dbReference type="ChEBI" id="CHEBI:15377"/>
        <dbReference type="ChEBI" id="CHEBI:30013"/>
        <dbReference type="ChEBI" id="CHEBI:43474"/>
        <dbReference type="ChEBI" id="CHEBI:61977"/>
        <dbReference type="EC" id="3.1.3.16"/>
    </reaction>
</comment>
<dbReference type="PROSITE" id="PS51746">
    <property type="entry name" value="PPM_2"/>
    <property type="match status" value="1"/>
</dbReference>
<accession>A0AB34K651</accession>
<evidence type="ECO:0000313" key="23">
    <source>
        <dbReference type="Proteomes" id="UP001515480"/>
    </source>
</evidence>
<evidence type="ECO:0000256" key="9">
    <source>
        <dbReference type="ARBA" id="ARBA00022801"/>
    </source>
</evidence>
<dbReference type="InterPro" id="IPR011009">
    <property type="entry name" value="Kinase-like_dom_sf"/>
</dbReference>
<evidence type="ECO:0000256" key="14">
    <source>
        <dbReference type="ARBA" id="ARBA00047761"/>
    </source>
</evidence>
<dbReference type="InterPro" id="IPR018488">
    <property type="entry name" value="cNMP-bd_CS"/>
</dbReference>
<dbReference type="Proteomes" id="UP001515480">
    <property type="component" value="Unassembled WGS sequence"/>
</dbReference>
<keyword evidence="7" id="KW-0547">Nucleotide-binding</keyword>
<comment type="caution">
    <text evidence="22">The sequence shown here is derived from an EMBL/GenBank/DDBJ whole genome shotgun (WGS) entry which is preliminary data.</text>
</comment>
<feature type="signal peptide" evidence="18">
    <location>
        <begin position="1"/>
        <end position="17"/>
    </location>
</feature>
<comment type="cofactor">
    <cofactor evidence="2">
        <name>Mg(2+)</name>
        <dbReference type="ChEBI" id="CHEBI:18420"/>
    </cofactor>
</comment>
<keyword evidence="8" id="KW-0418">Kinase</keyword>
<feature type="domain" description="Cyclic nucleotide-binding" evidence="20">
    <location>
        <begin position="616"/>
        <end position="719"/>
    </location>
</feature>
<sequence>MHSVSLCTWSFSLSSHALLPIALHLQDKRPVLLCFGESMGCAGSKSSDPNDDGKGHGEGEGDDEGDYSPLTQEEVNARIQCSDGTLNFALGKTGVSLRYAYLSQRGYYPEDLYKANQDAFKVVPAFNGDPSQILLGVFDGHGQDGDSCSYFVRDNIEDTLKSLLSKYPDDFERAYKETFININIKMHEQNFDDSMSGTTAICAFFKGTEMTIANIGDSRAVVGEKKGKRVHAYSLSIDQTPYRADERERVKAAGAVVMSCDQLEGIVPYHENWGVNLGEELDNGGDPPRVWAPGKTFPGCAFTRSIGDSVAETIGVYAEPELLVKHLTADDQFVVIASDGVWEFLTNQSVTDMILKFTDPLEACRAVVAESYRLWLQYEVRTDDITMILAFIEGGDVLNKLDSLGEDSRRRRESRRGSADNISLGIDLVSRAGGENRPVRRGLSKEKRNALTIAAASIEEEQDDGDYDPVLVQKTPDEIDRIAKAVKANFLFAHLNEQQRAKIFDVMKRVPVKPNEVVIRQGDQGDWFYVVDSGKYSVTITPPDGGAPIEILKYTTDGGTNPCFGELALMYSKPRAATVTSVTEGMLWAMDRRSFRSILMKSSNSSTIRTLRSVEVLKSLSVGQLQRLADVLSEVSFKDGEHVVKQGQMDSTFYIISEGKVKIFKTETPNETLMELTKGQYFGERALLKNEPRAANVVAMGKLKCLHISKDAFEEVLGPLQAIIDEDRNVREKLAASKQLQLEAEGLAGVEFSAFTLKGQVLTNDPYTILLASFKNRDYTVKAISKKKAVEMSLTSRVANEMAILASITTTHLGVPVSLASLMDSNYLYAIFKVSIACSLGDVMAEKGPFDETTTKFYVGSIASALYHLHSMDIIYRNIYPDSLLLTTDGYVQLMDMSYAMKVEAGERPRDYCGAAHYLSPEQVSGQGHDKAVDYWALGILMYEMMMDKNPWLTGDDAKDSELGIYARISDHTRISGTGLPQRCEDFLNDLLMPNPDQRLGMRGVGAEEIRAAPWMSSFDWYSLSNNALEAPHASMTSSPKLPEVSLKDEYTGDQRWCASLTTVKQ</sequence>
<dbReference type="PROSITE" id="PS00888">
    <property type="entry name" value="CNMP_BINDING_1"/>
    <property type="match status" value="1"/>
</dbReference>
<feature type="domain" description="Cyclic nucleotide-binding" evidence="20">
    <location>
        <begin position="491"/>
        <end position="603"/>
    </location>
</feature>
<evidence type="ECO:0000259" key="21">
    <source>
        <dbReference type="PROSITE" id="PS51746"/>
    </source>
</evidence>
<dbReference type="SUPFAM" id="SSF81606">
    <property type="entry name" value="PP2C-like"/>
    <property type="match status" value="1"/>
</dbReference>
<keyword evidence="6" id="KW-0479">Metal-binding</keyword>
<keyword evidence="18" id="KW-0732">Signal</keyword>
<evidence type="ECO:0000256" key="1">
    <source>
        <dbReference type="ARBA" id="ARBA00001936"/>
    </source>
</evidence>
<dbReference type="SMART" id="SM00100">
    <property type="entry name" value="cNMP"/>
    <property type="match status" value="2"/>
</dbReference>
<dbReference type="PROSITE" id="PS50011">
    <property type="entry name" value="PROTEIN_KINASE_DOM"/>
    <property type="match status" value="1"/>
</dbReference>
<dbReference type="SUPFAM" id="SSF56112">
    <property type="entry name" value="Protein kinase-like (PK-like)"/>
    <property type="match status" value="1"/>
</dbReference>
<feature type="chain" id="PRO_5044222775" description="protein-serine/threonine phosphatase" evidence="18">
    <location>
        <begin position="18"/>
        <end position="1066"/>
    </location>
</feature>
<reference evidence="22 23" key="1">
    <citation type="journal article" date="2024" name="Science">
        <title>Giant polyketide synthase enzymes in the biosynthesis of giant marine polyether toxins.</title>
        <authorList>
            <person name="Fallon T.R."/>
            <person name="Shende V.V."/>
            <person name="Wierzbicki I.H."/>
            <person name="Pendleton A.L."/>
            <person name="Watervoot N.F."/>
            <person name="Auber R.P."/>
            <person name="Gonzalez D.J."/>
            <person name="Wisecaver J.H."/>
            <person name="Moore B.S."/>
        </authorList>
    </citation>
    <scope>NUCLEOTIDE SEQUENCE [LARGE SCALE GENOMIC DNA]</scope>
    <source>
        <strain evidence="22 23">12B1</strain>
    </source>
</reference>
<dbReference type="InterPro" id="IPR000719">
    <property type="entry name" value="Prot_kinase_dom"/>
</dbReference>
<dbReference type="Gene3D" id="3.60.40.10">
    <property type="entry name" value="PPM-type phosphatase domain"/>
    <property type="match status" value="1"/>
</dbReference>
<keyword evidence="12 16" id="KW-0904">Protein phosphatase</keyword>
<dbReference type="FunFam" id="3.60.40.10:FF:000007">
    <property type="entry name" value="Phosphatase 2C and cyclic nucleotide-binding/kinase domain-containing protein"/>
    <property type="match status" value="1"/>
</dbReference>
<dbReference type="AlphaFoldDB" id="A0AB34K651"/>
<dbReference type="EC" id="3.1.3.16" evidence="3"/>
<feature type="domain" description="PPM-type phosphatase" evidence="21">
    <location>
        <begin position="98"/>
        <end position="392"/>
    </location>
</feature>
<evidence type="ECO:0000256" key="11">
    <source>
        <dbReference type="ARBA" id="ARBA00022842"/>
    </source>
</evidence>
<evidence type="ECO:0000256" key="6">
    <source>
        <dbReference type="ARBA" id="ARBA00022723"/>
    </source>
</evidence>
<dbReference type="SMART" id="SM00332">
    <property type="entry name" value="PP2Cc"/>
    <property type="match status" value="1"/>
</dbReference>
<dbReference type="Pfam" id="PF00027">
    <property type="entry name" value="cNMP_binding"/>
    <property type="match status" value="2"/>
</dbReference>
<dbReference type="Gene3D" id="3.30.200.20">
    <property type="entry name" value="Phosphorylase Kinase, domain 1"/>
    <property type="match status" value="1"/>
</dbReference>
<evidence type="ECO:0000256" key="4">
    <source>
        <dbReference type="ARBA" id="ARBA00022527"/>
    </source>
</evidence>
<dbReference type="SMART" id="SM00220">
    <property type="entry name" value="S_TKc"/>
    <property type="match status" value="1"/>
</dbReference>
<evidence type="ECO:0000256" key="7">
    <source>
        <dbReference type="ARBA" id="ARBA00022741"/>
    </source>
</evidence>
<dbReference type="GO" id="GO:0004722">
    <property type="term" value="F:protein serine/threonine phosphatase activity"/>
    <property type="evidence" value="ECO:0007669"/>
    <property type="project" value="UniProtKB-EC"/>
</dbReference>
<dbReference type="GO" id="GO:0005524">
    <property type="term" value="F:ATP binding"/>
    <property type="evidence" value="ECO:0007669"/>
    <property type="project" value="UniProtKB-KW"/>
</dbReference>
<dbReference type="Pfam" id="PF00481">
    <property type="entry name" value="PP2C"/>
    <property type="match status" value="1"/>
</dbReference>
<dbReference type="SUPFAM" id="SSF51206">
    <property type="entry name" value="cAMP-binding domain-like"/>
    <property type="match status" value="2"/>
</dbReference>
<keyword evidence="23" id="KW-1185">Reference proteome</keyword>
<dbReference type="PROSITE" id="PS00889">
    <property type="entry name" value="CNMP_BINDING_2"/>
    <property type="match status" value="2"/>
</dbReference>
<dbReference type="InterPro" id="IPR014710">
    <property type="entry name" value="RmlC-like_jellyroll"/>
</dbReference>
<feature type="domain" description="Protein kinase" evidence="19">
    <location>
        <begin position="737"/>
        <end position="1016"/>
    </location>
</feature>
<dbReference type="InterPro" id="IPR000595">
    <property type="entry name" value="cNMP-bd_dom"/>
</dbReference>
<dbReference type="InterPro" id="IPR001932">
    <property type="entry name" value="PPM-type_phosphatase-like_dom"/>
</dbReference>
<evidence type="ECO:0000259" key="19">
    <source>
        <dbReference type="PROSITE" id="PS50011"/>
    </source>
</evidence>
<dbReference type="InterPro" id="IPR036457">
    <property type="entry name" value="PPM-type-like_dom_sf"/>
</dbReference>
<dbReference type="GO" id="GO:0005952">
    <property type="term" value="C:cAMP-dependent protein kinase complex"/>
    <property type="evidence" value="ECO:0007669"/>
    <property type="project" value="TreeGrafter"/>
</dbReference>
<dbReference type="Gene3D" id="2.60.120.10">
    <property type="entry name" value="Jelly Rolls"/>
    <property type="match status" value="2"/>
</dbReference>
<dbReference type="GO" id="GO:0004691">
    <property type="term" value="F:cAMP-dependent protein kinase activity"/>
    <property type="evidence" value="ECO:0007669"/>
    <property type="project" value="TreeGrafter"/>
</dbReference>
<evidence type="ECO:0000256" key="17">
    <source>
        <dbReference type="SAM" id="MobiDB-lite"/>
    </source>
</evidence>
<evidence type="ECO:0000259" key="20">
    <source>
        <dbReference type="PROSITE" id="PS50042"/>
    </source>
</evidence>
<evidence type="ECO:0000313" key="22">
    <source>
        <dbReference type="EMBL" id="KAL1528220.1"/>
    </source>
</evidence>
<keyword evidence="4" id="KW-0723">Serine/threonine-protein kinase</keyword>
<dbReference type="PROSITE" id="PS01032">
    <property type="entry name" value="PPM_1"/>
    <property type="match status" value="1"/>
</dbReference>
<evidence type="ECO:0000256" key="3">
    <source>
        <dbReference type="ARBA" id="ARBA00013081"/>
    </source>
</evidence>
<evidence type="ECO:0000256" key="10">
    <source>
        <dbReference type="ARBA" id="ARBA00022840"/>
    </source>
</evidence>
<keyword evidence="10" id="KW-0067">ATP-binding</keyword>
<evidence type="ECO:0000256" key="13">
    <source>
        <dbReference type="ARBA" id="ARBA00023211"/>
    </source>
</evidence>
<keyword evidence="11" id="KW-0460">Magnesium</keyword>
<protein>
    <recommendedName>
        <fullName evidence="3">protein-serine/threonine phosphatase</fullName>
        <ecNumber evidence="3">3.1.3.16</ecNumber>
    </recommendedName>
</protein>
<comment type="cofactor">
    <cofactor evidence="1">
        <name>Mn(2+)</name>
        <dbReference type="ChEBI" id="CHEBI:29035"/>
    </cofactor>
</comment>
<evidence type="ECO:0000256" key="5">
    <source>
        <dbReference type="ARBA" id="ARBA00022679"/>
    </source>
</evidence>
<evidence type="ECO:0000256" key="8">
    <source>
        <dbReference type="ARBA" id="ARBA00022777"/>
    </source>
</evidence>
<dbReference type="InterPro" id="IPR018490">
    <property type="entry name" value="cNMP-bd_dom_sf"/>
</dbReference>
<dbReference type="PANTHER" id="PTHR24353">
    <property type="entry name" value="CYCLIC NUCLEOTIDE-DEPENDENT PROTEIN KINASE"/>
    <property type="match status" value="1"/>
</dbReference>
<feature type="region of interest" description="Disordered" evidence="17">
    <location>
        <begin position="43"/>
        <end position="69"/>
    </location>
</feature>
<comment type="similarity">
    <text evidence="16">Belongs to the PP2C family.</text>
</comment>
<dbReference type="CDD" id="cd00143">
    <property type="entry name" value="PP2Cc"/>
    <property type="match status" value="1"/>
</dbReference>
<proteinExistence type="inferred from homology"/>
<evidence type="ECO:0000256" key="2">
    <source>
        <dbReference type="ARBA" id="ARBA00001946"/>
    </source>
</evidence>
<dbReference type="CDD" id="cd00038">
    <property type="entry name" value="CAP_ED"/>
    <property type="match status" value="2"/>
</dbReference>
<dbReference type="PROSITE" id="PS50042">
    <property type="entry name" value="CNMP_BINDING_3"/>
    <property type="match status" value="2"/>
</dbReference>
<evidence type="ECO:0000256" key="15">
    <source>
        <dbReference type="ARBA" id="ARBA00048336"/>
    </source>
</evidence>
<dbReference type="Pfam" id="PF00069">
    <property type="entry name" value="Pkinase"/>
    <property type="match status" value="1"/>
</dbReference>
<gene>
    <name evidence="22" type="ORF">AB1Y20_009579</name>
</gene>
<evidence type="ECO:0000256" key="16">
    <source>
        <dbReference type="RuleBase" id="RU003465"/>
    </source>
</evidence>
<keyword evidence="9 16" id="KW-0378">Hydrolase</keyword>